<sequence>MNTLNHLRMHGRFAPAVRIGKLRFWLAEDLNAWIAAQRESA</sequence>
<evidence type="ECO:0008006" key="3">
    <source>
        <dbReference type="Google" id="ProtNLM"/>
    </source>
</evidence>
<protein>
    <recommendedName>
        <fullName evidence="3">Helix-turn-helix domain-containing protein</fullName>
    </recommendedName>
</protein>
<evidence type="ECO:0000313" key="1">
    <source>
        <dbReference type="EMBL" id="MDC5698057.1"/>
    </source>
</evidence>
<name>A0ABT5GIT3_9MICO</name>
<comment type="caution">
    <text evidence="1">The sequence shown here is derived from an EMBL/GenBank/DDBJ whole genome shotgun (WGS) entry which is preliminary data.</text>
</comment>
<dbReference type="EMBL" id="JAPFQL010000051">
    <property type="protein sequence ID" value="MDC5698057.1"/>
    <property type="molecule type" value="Genomic_DNA"/>
</dbReference>
<gene>
    <name evidence="1" type="ORF">OO014_12380</name>
</gene>
<dbReference type="Proteomes" id="UP001150259">
    <property type="component" value="Unassembled WGS sequence"/>
</dbReference>
<organism evidence="1 2">
    <name type="scientific">Intrasporangium calvum</name>
    <dbReference type="NCBI Taxonomy" id="53358"/>
    <lineage>
        <taxon>Bacteria</taxon>
        <taxon>Bacillati</taxon>
        <taxon>Actinomycetota</taxon>
        <taxon>Actinomycetes</taxon>
        <taxon>Micrococcales</taxon>
        <taxon>Intrasporangiaceae</taxon>
        <taxon>Intrasporangium</taxon>
    </lineage>
</organism>
<keyword evidence="2" id="KW-1185">Reference proteome</keyword>
<accession>A0ABT5GIT3</accession>
<proteinExistence type="predicted"/>
<evidence type="ECO:0000313" key="2">
    <source>
        <dbReference type="Proteomes" id="UP001150259"/>
    </source>
</evidence>
<reference evidence="1 2" key="1">
    <citation type="submission" date="2022-11" db="EMBL/GenBank/DDBJ databases">
        <title>Anaerobic phenanthrene biodegradation by a DNRA strain PheN6.</title>
        <authorList>
            <person name="Zhang Z."/>
        </authorList>
    </citation>
    <scope>NUCLEOTIDE SEQUENCE [LARGE SCALE GENOMIC DNA]</scope>
    <source>
        <strain evidence="1 2">PheN6</strain>
    </source>
</reference>
<dbReference type="RefSeq" id="WP_272462631.1">
    <property type="nucleotide sequence ID" value="NZ_JAPFQL010000051.1"/>
</dbReference>